<feature type="domain" description="C2H2-type" evidence="8">
    <location>
        <begin position="398"/>
        <end position="425"/>
    </location>
</feature>
<dbReference type="PROSITE" id="PS50157">
    <property type="entry name" value="ZINC_FINGER_C2H2_2"/>
    <property type="match status" value="5"/>
</dbReference>
<protein>
    <recommendedName>
        <fullName evidence="8">C2H2-type domain-containing protein</fullName>
    </recommendedName>
</protein>
<feature type="domain" description="C2H2-type" evidence="8">
    <location>
        <begin position="333"/>
        <end position="362"/>
    </location>
</feature>
<keyword evidence="4 7" id="KW-0863">Zinc-finger</keyword>
<dbReference type="GO" id="GO:0008270">
    <property type="term" value="F:zinc ion binding"/>
    <property type="evidence" value="ECO:0007669"/>
    <property type="project" value="UniProtKB-KW"/>
</dbReference>
<dbReference type="InterPro" id="IPR013087">
    <property type="entry name" value="Znf_C2H2_type"/>
</dbReference>
<dbReference type="PROSITE" id="PS00028">
    <property type="entry name" value="ZINC_FINGER_C2H2_1"/>
    <property type="match status" value="4"/>
</dbReference>
<sequence>MEHPSAAKFIVKVEEAEGIFNFLSEPEKRQALQFLLSVFRRYNSSIVLDTSGSSESGKTAKAKELGDVIQTFSLLLEKQISKLEDGLEKSVTDGVEQCLSVEPACESNGEDKQQHTVYTYSVTENTGNGEKQSYSLQHLPPNRSKKIFERIYSPLFTWENTKFDRLEHRKRKPIERRQPIKLLVKTAYKQRLAENGETACLGKDDRKQNFSCLLCDDKFSQETPYLQHLVFVHRSSPWCCRFCHQLLTSTQSIQTHNSLCGESNHLQTLNSRETLRNLLAPNLISSGTENQTHAVENNSSQEILETQSKYSSCSRSRPAGQFHRQVHTEDKPFQCCKCRTSFRTMKGLLKHRQTNRHLVKEGNVINEKKYLCSMCGRKYFRKQALQRHLKNHKEEAPHQCEFCSFTSKEANNLKRHMDLHFESKRNFVCEVCGAAFHAKNTLDTHIAFKHNDSRLFQCNVCEATFKVKNALKRHSLVHSELKSHKCWCGVGFKRLTNLRRHMLRIHGSTDGLLPPVKRVKSLDSNKKAPVSRTDLVEHSVADLSVADTNTHVVPFKQDTKVTNGASLVPLPQDTFRDQLRGVADVSSGQGETCGNGITVAPILLNNKNNARLSLHKLYPDNPQCNSSALPQSVGLSNVIRQIQEVFDLS</sequence>
<dbReference type="EnsemblMetazoa" id="G34657.20">
    <property type="protein sequence ID" value="G34657.20:cds"/>
    <property type="gene ID" value="G34657"/>
</dbReference>
<evidence type="ECO:0000256" key="7">
    <source>
        <dbReference type="PROSITE-ProRule" id="PRU00042"/>
    </source>
</evidence>
<dbReference type="PANTHER" id="PTHR24406">
    <property type="entry name" value="TRANSCRIPTIONAL REPRESSOR CTCFL-RELATED"/>
    <property type="match status" value="1"/>
</dbReference>
<dbReference type="SUPFAM" id="SSF57667">
    <property type="entry name" value="beta-beta-alpha zinc fingers"/>
    <property type="match status" value="4"/>
</dbReference>
<dbReference type="InterPro" id="IPR036236">
    <property type="entry name" value="Znf_C2H2_sf"/>
</dbReference>
<evidence type="ECO:0000256" key="5">
    <source>
        <dbReference type="ARBA" id="ARBA00022833"/>
    </source>
</evidence>
<dbReference type="InterPro" id="IPR050888">
    <property type="entry name" value="ZnF_C2H2-type_TF"/>
</dbReference>
<dbReference type="Gene3D" id="3.30.160.60">
    <property type="entry name" value="Classic Zinc Finger"/>
    <property type="match status" value="3"/>
</dbReference>
<dbReference type="Pfam" id="PF00096">
    <property type="entry name" value="zf-C2H2"/>
    <property type="match status" value="2"/>
</dbReference>
<organism evidence="9 10">
    <name type="scientific">Magallana gigas</name>
    <name type="common">Pacific oyster</name>
    <name type="synonym">Crassostrea gigas</name>
    <dbReference type="NCBI Taxonomy" id="29159"/>
    <lineage>
        <taxon>Eukaryota</taxon>
        <taxon>Metazoa</taxon>
        <taxon>Spiralia</taxon>
        <taxon>Lophotrochozoa</taxon>
        <taxon>Mollusca</taxon>
        <taxon>Bivalvia</taxon>
        <taxon>Autobranchia</taxon>
        <taxon>Pteriomorphia</taxon>
        <taxon>Ostreida</taxon>
        <taxon>Ostreoidea</taxon>
        <taxon>Ostreidae</taxon>
        <taxon>Magallana</taxon>
    </lineage>
</organism>
<dbReference type="SMART" id="SM00355">
    <property type="entry name" value="ZnF_C2H2"/>
    <property type="match status" value="7"/>
</dbReference>
<keyword evidence="3" id="KW-0677">Repeat</keyword>
<dbReference type="AlphaFoldDB" id="A0A8W8MUJ1"/>
<comment type="subcellular location">
    <subcellularLocation>
        <location evidence="1">Nucleus</location>
    </subcellularLocation>
</comment>
<keyword evidence="6" id="KW-0539">Nucleus</keyword>
<feature type="domain" description="C2H2-type" evidence="8">
    <location>
        <begin position="456"/>
        <end position="483"/>
    </location>
</feature>
<dbReference type="GO" id="GO:0005634">
    <property type="term" value="C:nucleus"/>
    <property type="evidence" value="ECO:0007669"/>
    <property type="project" value="UniProtKB-SubCell"/>
</dbReference>
<proteinExistence type="predicted"/>
<evidence type="ECO:0000313" key="10">
    <source>
        <dbReference type="Proteomes" id="UP000005408"/>
    </source>
</evidence>
<feature type="domain" description="C2H2-type" evidence="8">
    <location>
        <begin position="427"/>
        <end position="455"/>
    </location>
</feature>
<evidence type="ECO:0000313" key="9">
    <source>
        <dbReference type="EnsemblMetazoa" id="G34657.20:cds"/>
    </source>
</evidence>
<dbReference type="OMA" id="TENQTHA"/>
<evidence type="ECO:0000256" key="2">
    <source>
        <dbReference type="ARBA" id="ARBA00022723"/>
    </source>
</evidence>
<evidence type="ECO:0000256" key="3">
    <source>
        <dbReference type="ARBA" id="ARBA00022737"/>
    </source>
</evidence>
<dbReference type="Proteomes" id="UP000005408">
    <property type="component" value="Unassembled WGS sequence"/>
</dbReference>
<keyword evidence="2" id="KW-0479">Metal-binding</keyword>
<dbReference type="OrthoDB" id="6077919at2759"/>
<keyword evidence="10" id="KW-1185">Reference proteome</keyword>
<keyword evidence="5" id="KW-0862">Zinc</keyword>
<feature type="domain" description="C2H2-type" evidence="8">
    <location>
        <begin position="370"/>
        <end position="397"/>
    </location>
</feature>
<reference evidence="9" key="1">
    <citation type="submission" date="2022-08" db="UniProtKB">
        <authorList>
            <consortium name="EnsemblMetazoa"/>
        </authorList>
    </citation>
    <scope>IDENTIFICATION</scope>
    <source>
        <strain evidence="9">05x7-T-G4-1.051#20</strain>
    </source>
</reference>
<evidence type="ECO:0000256" key="6">
    <source>
        <dbReference type="ARBA" id="ARBA00023242"/>
    </source>
</evidence>
<evidence type="ECO:0000256" key="4">
    <source>
        <dbReference type="ARBA" id="ARBA00022771"/>
    </source>
</evidence>
<evidence type="ECO:0000259" key="8">
    <source>
        <dbReference type="PROSITE" id="PS50157"/>
    </source>
</evidence>
<evidence type="ECO:0000256" key="1">
    <source>
        <dbReference type="ARBA" id="ARBA00004123"/>
    </source>
</evidence>
<name>A0A8W8MUJ1_MAGGI</name>
<accession>A0A8W8MUJ1</accession>